<accession>A0A1D1VTF3</accession>
<name>A0A1D1VTF3_RAMVA</name>
<proteinExistence type="inferred from homology"/>
<dbReference type="Proteomes" id="UP000186922">
    <property type="component" value="Unassembled WGS sequence"/>
</dbReference>
<dbReference type="EMBL" id="BDGG01000011">
    <property type="protein sequence ID" value="GAV04812.1"/>
    <property type="molecule type" value="Genomic_DNA"/>
</dbReference>
<gene>
    <name evidence="5" type="primary">RvY_15034</name>
    <name evidence="5" type="synonym">RvY_15034.1</name>
    <name evidence="5" type="ORF">RvY_15034-1</name>
</gene>
<dbReference type="GO" id="GO:0005829">
    <property type="term" value="C:cytosol"/>
    <property type="evidence" value="ECO:0007669"/>
    <property type="project" value="TreeGrafter"/>
</dbReference>
<dbReference type="OrthoDB" id="113620at2759"/>
<comment type="caution">
    <text evidence="5">The sequence shown here is derived from an EMBL/GenBank/DDBJ whole genome shotgun (WGS) entry which is preliminary data.</text>
</comment>
<keyword evidence="6" id="KW-1185">Reference proteome</keyword>
<evidence type="ECO:0000313" key="5">
    <source>
        <dbReference type="EMBL" id="GAV04812.1"/>
    </source>
</evidence>
<dbReference type="PANTHER" id="PTHR12510">
    <property type="entry name" value="TROPONIN C-AKIN-1 PROTEIN"/>
    <property type="match status" value="1"/>
</dbReference>
<feature type="active site" description="Proton acceptor" evidence="2">
    <location>
        <position position="170"/>
    </location>
</feature>
<dbReference type="GO" id="GO:0061929">
    <property type="term" value="F:gamma-glutamylaminecyclotransferase activity"/>
    <property type="evidence" value="ECO:0007669"/>
    <property type="project" value="InterPro"/>
</dbReference>
<dbReference type="CDD" id="cd06661">
    <property type="entry name" value="GGCT_like"/>
    <property type="match status" value="1"/>
</dbReference>
<evidence type="ECO:0000256" key="3">
    <source>
        <dbReference type="RuleBase" id="RU367036"/>
    </source>
</evidence>
<dbReference type="STRING" id="947166.A0A1D1VTF3"/>
<evidence type="ECO:0000256" key="1">
    <source>
        <dbReference type="ARBA" id="ARBA00008861"/>
    </source>
</evidence>
<evidence type="ECO:0000259" key="4">
    <source>
        <dbReference type="Pfam" id="PF06094"/>
    </source>
</evidence>
<dbReference type="Gene3D" id="3.10.490.10">
    <property type="entry name" value="Gamma-glutamyl cyclotransferase-like"/>
    <property type="match status" value="1"/>
</dbReference>
<evidence type="ECO:0000313" key="6">
    <source>
        <dbReference type="Proteomes" id="UP000186922"/>
    </source>
</evidence>
<sequence length="256" mass="29231">MPNAVIFVRLRQVHLRGSLWLSAVCCAVPHKFRQFTSCSCSAVQRSTRCIVAQCMRPDSVLSSQIPNQDYGFSSCRLVGQDRGPRMPVVFVYGTLKRGEPNHHVLVDPTSTTENQPVFIGEGRTIQPFPLLIASKYNLPYALDSPGTGQRIRGEIWDVNDECLRRLDNLEKHPDYYIRRSVEIELSISDVPKEILVCWMYLLHDFHENLLALPHLEHYSSSGPHGLVYLPRESRDVENEEAIKREVKKFVEKPTSS</sequence>
<dbReference type="InterPro" id="IPR039126">
    <property type="entry name" value="GGACT"/>
</dbReference>
<dbReference type="SUPFAM" id="SSF110857">
    <property type="entry name" value="Gamma-glutamyl cyclotransferase-like"/>
    <property type="match status" value="1"/>
</dbReference>
<dbReference type="InterPro" id="IPR036568">
    <property type="entry name" value="GGCT-like_sf"/>
</dbReference>
<protein>
    <recommendedName>
        <fullName evidence="3">Gamma-glutamylcyclotransferase family protein</fullName>
    </recommendedName>
</protein>
<feature type="domain" description="Gamma-glutamylcyclotransferase AIG2-like" evidence="4">
    <location>
        <begin position="89"/>
        <end position="212"/>
    </location>
</feature>
<comment type="similarity">
    <text evidence="1 3">Belongs to the gamma-glutamylcyclotransferase family.</text>
</comment>
<dbReference type="PANTHER" id="PTHR12510:SF4">
    <property type="entry name" value="GAMMA-GLUTAMYLAMINECYCLOTRANSFERASE"/>
    <property type="match status" value="1"/>
</dbReference>
<dbReference type="AlphaFoldDB" id="A0A1D1VTF3"/>
<organism evidence="5 6">
    <name type="scientific">Ramazzottius varieornatus</name>
    <name type="common">Water bear</name>
    <name type="synonym">Tardigrade</name>
    <dbReference type="NCBI Taxonomy" id="947166"/>
    <lineage>
        <taxon>Eukaryota</taxon>
        <taxon>Metazoa</taxon>
        <taxon>Ecdysozoa</taxon>
        <taxon>Tardigrada</taxon>
        <taxon>Eutardigrada</taxon>
        <taxon>Parachela</taxon>
        <taxon>Hypsibioidea</taxon>
        <taxon>Ramazzottiidae</taxon>
        <taxon>Ramazzottius</taxon>
    </lineage>
</organism>
<dbReference type="Pfam" id="PF06094">
    <property type="entry name" value="GGACT"/>
    <property type="match status" value="1"/>
</dbReference>
<reference evidence="5 6" key="1">
    <citation type="journal article" date="2016" name="Nat. Commun.">
        <title>Extremotolerant tardigrade genome and improved radiotolerance of human cultured cells by tardigrade-unique protein.</title>
        <authorList>
            <person name="Hashimoto T."/>
            <person name="Horikawa D.D."/>
            <person name="Saito Y."/>
            <person name="Kuwahara H."/>
            <person name="Kozuka-Hata H."/>
            <person name="Shin-I T."/>
            <person name="Minakuchi Y."/>
            <person name="Ohishi K."/>
            <person name="Motoyama A."/>
            <person name="Aizu T."/>
            <person name="Enomoto A."/>
            <person name="Kondo K."/>
            <person name="Tanaka S."/>
            <person name="Hara Y."/>
            <person name="Koshikawa S."/>
            <person name="Sagara H."/>
            <person name="Miura T."/>
            <person name="Yokobori S."/>
            <person name="Miyagawa K."/>
            <person name="Suzuki Y."/>
            <person name="Kubo T."/>
            <person name="Oyama M."/>
            <person name="Kohara Y."/>
            <person name="Fujiyama A."/>
            <person name="Arakawa K."/>
            <person name="Katayama T."/>
            <person name="Toyoda A."/>
            <person name="Kunieda T."/>
        </authorList>
    </citation>
    <scope>NUCLEOTIDE SEQUENCE [LARGE SCALE GENOMIC DNA]</scope>
    <source>
        <strain evidence="5 6">YOKOZUNA-1</strain>
    </source>
</reference>
<evidence type="ECO:0000256" key="2">
    <source>
        <dbReference type="PIRSR" id="PIRSR639126-1"/>
    </source>
</evidence>
<dbReference type="InterPro" id="IPR013024">
    <property type="entry name" value="GGCT-like"/>
</dbReference>
<dbReference type="InterPro" id="IPR009288">
    <property type="entry name" value="AIG2-like_dom"/>
</dbReference>